<sequence>MSHAGTDYTHYPVVTPSHEIVITDPSVGPLPDTPLYPRISIGESDRRHPSASVTPDTRYSPLSLEPAASTHTSVHTPLMSPTPLEAFTTAMKGSVRMSERPTYLDVSALSPREYPVFTQWVERIKPAHSRREGRLDEHAAVKFLRSELGVSVDEEVCIMSLFERLPLGLLPGHFYAMLRLTAWAQRGHAVARDLLFIQTDPPEIRRRRHANTRIISTASLPETVHGSPAALSAIDQVSDSHGMNVPKAPQRPVPDMRPAQYGPMEHVQEPELGYHKVVFSPSEPRLVRPRPVVASMPAHSVTEPRPHSPALPPAPAPPGQALPPPPAEEAEPAAPASSSKPISVLPDSPISVPALRPHAPMPLQQVSPLIQASLNARSEFKKASRQWRPKTFTVLSSSTGQFQPDKPHLLNGQEVSPQALSVHTKRRTTSATKLSSQLASQDLSGVGDSSHTQTIAPRPLYFGRERGVLPTWLREQYEEGNVLYPPPDPADASVVNVFDALHRKAQQSMNGSERAAASINRNTPFFPPHERDRERAERATANGSGPEQYRRLNEETSVGMRSSAETLGERGKLATSRSKPHLRSRRPEPGMASHTWGTQFESGTYAGFKTPMARDQRLQLPHVSSKRSFHYRPIQEFQPMLAMPHDGADAVPADDPDRSRATEDGEPVSVHAGDMPRLSRTQSLTLRPSETQRSMPGDVSRPRLKAQHQASTSPLFTHSRRADDEVVSRRSSRRMSKSKSADMSKWISTSANAAAAPDLDPVPHSATDETAPTDLKAPEPSSESAADARPLSQEPEAKDPSGTGDNSDAGTTVDLGARDGPGPPAAESEEPVDRDAEGKSNEGSSSVPADETKAEAAT</sequence>
<evidence type="ECO:0000313" key="2">
    <source>
        <dbReference type="EMBL" id="SHO76938.1"/>
    </source>
</evidence>
<dbReference type="AlphaFoldDB" id="A0A1M8A3B0"/>
<dbReference type="OrthoDB" id="2553626at2759"/>
<dbReference type="EMBL" id="LT671822">
    <property type="protein sequence ID" value="SHO76938.1"/>
    <property type="molecule type" value="Genomic_DNA"/>
</dbReference>
<feature type="region of interest" description="Disordered" evidence="1">
    <location>
        <begin position="297"/>
        <end position="358"/>
    </location>
</feature>
<dbReference type="OMA" id="EPELGYH"/>
<protein>
    <submittedName>
        <fullName evidence="2">Uncharacterized protein</fullName>
    </submittedName>
</protein>
<feature type="compositionally biased region" description="Basic and acidic residues" evidence="1">
    <location>
        <begin position="831"/>
        <end position="840"/>
    </location>
</feature>
<name>A0A1M8A3B0_MALS4</name>
<reference evidence="3" key="1">
    <citation type="journal article" date="2017" name="Nucleic Acids Res.">
        <title>Proteogenomics produces comprehensive and highly accurate protein-coding gene annotation in a complete genome assembly of Malassezia sympodialis.</title>
        <authorList>
            <person name="Zhu Y."/>
            <person name="Engstroem P.G."/>
            <person name="Tellgren-Roth C."/>
            <person name="Baudo C.D."/>
            <person name="Kennell J.C."/>
            <person name="Sun S."/>
            <person name="Billmyre R.B."/>
            <person name="Schroeder M.S."/>
            <person name="Andersson A."/>
            <person name="Holm T."/>
            <person name="Sigurgeirsson B."/>
            <person name="Wu G."/>
            <person name="Sankaranarayanan S.R."/>
            <person name="Siddharthan R."/>
            <person name="Sanyal K."/>
            <person name="Lundeberg J."/>
            <person name="Nystedt B."/>
            <person name="Boekhout T."/>
            <person name="Dawson T.L. Jr."/>
            <person name="Heitman J."/>
            <person name="Scheynius A."/>
            <person name="Lehtioe J."/>
        </authorList>
    </citation>
    <scope>NUCLEOTIDE SEQUENCE [LARGE SCALE GENOMIC DNA]</scope>
    <source>
        <strain evidence="3">ATCC 42132</strain>
    </source>
</reference>
<feature type="region of interest" description="Disordered" evidence="1">
    <location>
        <begin position="510"/>
        <end position="598"/>
    </location>
</feature>
<gene>
    <name evidence="2" type="ORF">MSYG_1277</name>
</gene>
<feature type="compositionally biased region" description="Pro residues" evidence="1">
    <location>
        <begin position="307"/>
        <end position="327"/>
    </location>
</feature>
<feature type="region of interest" description="Disordered" evidence="1">
    <location>
        <begin position="24"/>
        <end position="63"/>
    </location>
</feature>
<feature type="compositionally biased region" description="Low complexity" evidence="1">
    <location>
        <begin position="332"/>
        <end position="341"/>
    </location>
</feature>
<dbReference type="Proteomes" id="UP000186303">
    <property type="component" value="Chromosome 2"/>
</dbReference>
<dbReference type="STRING" id="1230383.A0A1M8A3B0"/>
<evidence type="ECO:0000313" key="3">
    <source>
        <dbReference type="Proteomes" id="UP000186303"/>
    </source>
</evidence>
<feature type="region of interest" description="Disordered" evidence="1">
    <location>
        <begin position="644"/>
        <end position="858"/>
    </location>
</feature>
<feature type="compositionally biased region" description="Basic and acidic residues" evidence="1">
    <location>
        <begin position="528"/>
        <end position="538"/>
    </location>
</feature>
<dbReference type="VEuPathDB" id="FungiDB:MSYG_1277"/>
<proteinExistence type="predicted"/>
<keyword evidence="3" id="KW-1185">Reference proteome</keyword>
<organism evidence="2 3">
    <name type="scientific">Malassezia sympodialis (strain ATCC 42132)</name>
    <name type="common">Atopic eczema-associated yeast</name>
    <dbReference type="NCBI Taxonomy" id="1230383"/>
    <lineage>
        <taxon>Eukaryota</taxon>
        <taxon>Fungi</taxon>
        <taxon>Dikarya</taxon>
        <taxon>Basidiomycota</taxon>
        <taxon>Ustilaginomycotina</taxon>
        <taxon>Malasseziomycetes</taxon>
        <taxon>Malasseziales</taxon>
        <taxon>Malasseziaceae</taxon>
        <taxon>Malassezia</taxon>
    </lineage>
</organism>
<feature type="compositionally biased region" description="Polar residues" evidence="1">
    <location>
        <begin position="679"/>
        <end position="694"/>
    </location>
</feature>
<feature type="compositionally biased region" description="Polar residues" evidence="1">
    <location>
        <begin position="555"/>
        <end position="565"/>
    </location>
</feature>
<accession>A0A1M8A3B0</accession>
<evidence type="ECO:0000256" key="1">
    <source>
        <dbReference type="SAM" id="MobiDB-lite"/>
    </source>
</evidence>